<gene>
    <name evidence="2" type="primary">NDAI0G01350</name>
    <name evidence="2" type="ordered locus">NDAI_0G01350</name>
</gene>
<organism evidence="2 3">
    <name type="scientific">Naumovozyma dairenensis (strain ATCC 10597 / BCRC 20456 / CBS 421 / NBRC 0211 / NRRL Y-12639)</name>
    <name type="common">Saccharomyces dairenensis</name>
    <dbReference type="NCBI Taxonomy" id="1071378"/>
    <lineage>
        <taxon>Eukaryota</taxon>
        <taxon>Fungi</taxon>
        <taxon>Dikarya</taxon>
        <taxon>Ascomycota</taxon>
        <taxon>Saccharomycotina</taxon>
        <taxon>Saccharomycetes</taxon>
        <taxon>Saccharomycetales</taxon>
        <taxon>Saccharomycetaceae</taxon>
        <taxon>Naumovozyma</taxon>
    </lineage>
</organism>
<dbReference type="STRING" id="1071378.G0WDQ0"/>
<keyword evidence="3" id="KW-1185">Reference proteome</keyword>
<protein>
    <submittedName>
        <fullName evidence="2">Uncharacterized protein</fullName>
    </submittedName>
</protein>
<dbReference type="HOGENOM" id="CLU_341333_0_0_1"/>
<dbReference type="OrthoDB" id="4060030at2759"/>
<proteinExistence type="predicted"/>
<dbReference type="EMBL" id="HE580273">
    <property type="protein sequence ID" value="CCD25911.2"/>
    <property type="molecule type" value="Genomic_DNA"/>
</dbReference>
<accession>G0WDQ0</accession>
<reference evidence="2 3" key="1">
    <citation type="journal article" date="2011" name="Proc. Natl. Acad. Sci. U.S.A.">
        <title>Evolutionary erosion of yeast sex chromosomes by mating-type switching accidents.</title>
        <authorList>
            <person name="Gordon J.L."/>
            <person name="Armisen D."/>
            <person name="Proux-Wera E."/>
            <person name="Oheigeartaigh S.S."/>
            <person name="Byrne K.P."/>
            <person name="Wolfe K.H."/>
        </authorList>
    </citation>
    <scope>NUCLEOTIDE SEQUENCE [LARGE SCALE GENOMIC DNA]</scope>
    <source>
        <strain evidence="3">ATCC 10597 / BCRC 20456 / CBS 421 / NBRC 0211 / NRRL Y-12639</strain>
    </source>
</reference>
<dbReference type="RefSeq" id="XP_003671154.2">
    <property type="nucleotide sequence ID" value="XM_003671106.2"/>
</dbReference>
<dbReference type="AlphaFoldDB" id="G0WDQ0"/>
<name>G0WDQ0_NAUDC</name>
<keyword evidence="1" id="KW-0732">Signal</keyword>
<feature type="signal peptide" evidence="1">
    <location>
        <begin position="1"/>
        <end position="16"/>
    </location>
</feature>
<evidence type="ECO:0000313" key="3">
    <source>
        <dbReference type="Proteomes" id="UP000000689"/>
    </source>
</evidence>
<sequence length="831" mass="90186">MVSLINILLTATTAFASTTKYFTNTTTIIPSSPKPFFSDIQLKDAYSMTTNCTDPNHWFLVQAELFVPQGSKNDIYMTLPEQFGSFPTESFNLLHNSDKIGSVMGNSSNIFTISFDQDKTNDNNLTATFNFLTRLSAEYQLEISNPQSISFSFQSSNGEPQNKTINFIPSEISTINTNGGIDTVNKTAWFTIDIPIETFLQPVYFIAQPSNIENNSFQYNTALTTIEIVSTVGSFNQPITSVPFSAFKDQSVGSQIKIFFNTKINGGKYLRIKYFTDVISTNMISNSVHFTYPNSSISSNSYAKRDEISEISTTNLYGDSIANVDLANDETSNTFLQNEIFETYRLESTIRSAIVTEYGTYIPIATLNQNSSSGTSITTTSTSQFSSSLLNSSSILLSSLTSSKASTSNSLSSSRNLSSTLRTKIVSSSSSNITTSTYILSSSVQSTLNSSSASSSSIPTLTYISSKSAYSIQNSSYAPSTSSSSSTPIPTSSNITAITKESSRTYLNSSSFPTSKSFYVSTTILSSLPLSSNTSKIYPITTNSTTSKTSERISTLYDTNILYSLITSKQSEELGYVTKLFPIETLKNKTTTSIKIQTTSCPGGCSHITTKTALLEDIFTNQTKITSTIPAQVTTLISLLGHNTKTITRTSCSKGCSKQEIKTSQIQDIFTNKTEITSTYQPQVTTLLSLIGHNTKTITKKTSCSDSSGSTGQRIKTTQIEDISIGNSKTTLSITPEVTEIVSLLGHSSLIKTSSIVETITSSSLLNQPVQAQVTSITSLLGQSTLSTRKTTTIYTATTSSMAHVTIMEGSGNHLTIAFSGLFIMFFSLLF</sequence>
<evidence type="ECO:0000256" key="1">
    <source>
        <dbReference type="SAM" id="SignalP"/>
    </source>
</evidence>
<dbReference type="GeneID" id="11497307"/>
<dbReference type="Proteomes" id="UP000000689">
    <property type="component" value="Chromosome 7"/>
</dbReference>
<dbReference type="eggNOG" id="ENOG502RXY0">
    <property type="taxonomic scope" value="Eukaryota"/>
</dbReference>
<dbReference type="KEGG" id="ndi:NDAI_0G01350"/>
<dbReference type="OMA" id="QYAQHTS"/>
<evidence type="ECO:0000313" key="2">
    <source>
        <dbReference type="EMBL" id="CCD25911.2"/>
    </source>
</evidence>
<feature type="chain" id="PRO_5003411261" evidence="1">
    <location>
        <begin position="17"/>
        <end position="831"/>
    </location>
</feature>